<dbReference type="InterPro" id="IPR000477">
    <property type="entry name" value="RT_dom"/>
</dbReference>
<evidence type="ECO:0000259" key="2">
    <source>
        <dbReference type="PROSITE" id="PS50878"/>
    </source>
</evidence>
<evidence type="ECO:0000313" key="3">
    <source>
        <dbReference type="EMBL" id="CAH3135549.1"/>
    </source>
</evidence>
<dbReference type="InterPro" id="IPR000305">
    <property type="entry name" value="GIY-YIG_endonuc"/>
</dbReference>
<evidence type="ECO:0000259" key="1">
    <source>
        <dbReference type="PROSITE" id="PS50164"/>
    </source>
</evidence>
<feature type="domain" description="Reverse transcriptase" evidence="2">
    <location>
        <begin position="1"/>
        <end position="155"/>
    </location>
</feature>
<dbReference type="PROSITE" id="PS50878">
    <property type="entry name" value="RT_POL"/>
    <property type="match status" value="1"/>
</dbReference>
<sequence length="408" mass="47402">EVLVSYDVSSLFTNVPVDETIESIAERAFENDWFNREHDLNITKFDLIELLRIATKNQLFQFEGNLYEQVDGVAMGSPLGPLMANAFMCKIEKQLETENKLPTFYKRYVDDTLSVMPDLTAASEFLTTLNESHPSINFTMELEENGKLPFLGMNVIRNGCRLDTTVYRKPTDTGLLLHYHSHVDARYKRSLPNTMLNRAFKLSSTWKFFHEECERLKEMFSRLRYPDDLVQSTIRQFIESKVSEDSHTQVADKREAPIRIVLPFKDQKSANVVRKQLADLSRKINADISPVYTSRKIKDEIKVKEDKPPLVSQQCVVYSFQCSLCDAGYVGYTCRHLHQRIEEHKGSAIGNHLREQHDMEPEDIAQSFRILRKCQNKFDCLIFEMFFIQELKPTLNKQCDSIRAKLFV</sequence>
<keyword evidence="4" id="KW-1185">Reference proteome</keyword>
<dbReference type="Pfam" id="PF01541">
    <property type="entry name" value="GIY-YIG"/>
    <property type="match status" value="1"/>
</dbReference>
<feature type="non-terminal residue" evidence="3">
    <location>
        <position position="1"/>
    </location>
</feature>
<gene>
    <name evidence="3" type="ORF">PLOB_00037957</name>
</gene>
<dbReference type="InterPro" id="IPR058912">
    <property type="entry name" value="HTH_animal"/>
</dbReference>
<dbReference type="Pfam" id="PF26215">
    <property type="entry name" value="HTH_animal"/>
    <property type="match status" value="1"/>
</dbReference>
<dbReference type="EMBL" id="CALNXK010000056">
    <property type="protein sequence ID" value="CAH3135549.1"/>
    <property type="molecule type" value="Genomic_DNA"/>
</dbReference>
<organism evidence="3 4">
    <name type="scientific">Porites lobata</name>
    <dbReference type="NCBI Taxonomy" id="104759"/>
    <lineage>
        <taxon>Eukaryota</taxon>
        <taxon>Metazoa</taxon>
        <taxon>Cnidaria</taxon>
        <taxon>Anthozoa</taxon>
        <taxon>Hexacorallia</taxon>
        <taxon>Scleractinia</taxon>
        <taxon>Fungiina</taxon>
        <taxon>Poritidae</taxon>
        <taxon>Porites</taxon>
    </lineage>
</organism>
<feature type="domain" description="GIY-YIG" evidence="1">
    <location>
        <begin position="313"/>
        <end position="397"/>
    </location>
</feature>
<name>A0ABN8P6F0_9CNID</name>
<dbReference type="CDD" id="cd00304">
    <property type="entry name" value="RT_like"/>
    <property type="match status" value="1"/>
</dbReference>
<proteinExistence type="predicted"/>
<dbReference type="PROSITE" id="PS50164">
    <property type="entry name" value="GIY_YIG"/>
    <property type="match status" value="1"/>
</dbReference>
<dbReference type="Proteomes" id="UP001159405">
    <property type="component" value="Unassembled WGS sequence"/>
</dbReference>
<accession>A0ABN8P6F0</accession>
<dbReference type="Pfam" id="PF00078">
    <property type="entry name" value="RVT_1"/>
    <property type="match status" value="1"/>
</dbReference>
<evidence type="ECO:0000313" key="4">
    <source>
        <dbReference type="Proteomes" id="UP001159405"/>
    </source>
</evidence>
<dbReference type="InterPro" id="IPR013087">
    <property type="entry name" value="Znf_C2H2_type"/>
</dbReference>
<comment type="caution">
    <text evidence="3">The sequence shown here is derived from an EMBL/GenBank/DDBJ whole genome shotgun (WGS) entry which is preliminary data.</text>
</comment>
<dbReference type="InterPro" id="IPR043502">
    <property type="entry name" value="DNA/RNA_pol_sf"/>
</dbReference>
<protein>
    <recommendedName>
        <fullName evidence="5">Reverse transcriptase domain-containing protein</fullName>
    </recommendedName>
</protein>
<dbReference type="SUPFAM" id="SSF56672">
    <property type="entry name" value="DNA/RNA polymerases"/>
    <property type="match status" value="1"/>
</dbReference>
<dbReference type="PANTHER" id="PTHR21301:SF10">
    <property type="entry name" value="REVERSE TRANSCRIPTASE DOMAIN-CONTAINING PROTEIN"/>
    <property type="match status" value="1"/>
</dbReference>
<dbReference type="PANTHER" id="PTHR21301">
    <property type="entry name" value="REVERSE TRANSCRIPTASE"/>
    <property type="match status" value="1"/>
</dbReference>
<reference evidence="3 4" key="1">
    <citation type="submission" date="2022-05" db="EMBL/GenBank/DDBJ databases">
        <authorList>
            <consortium name="Genoscope - CEA"/>
            <person name="William W."/>
        </authorList>
    </citation>
    <scope>NUCLEOTIDE SEQUENCE [LARGE SCALE GENOMIC DNA]</scope>
</reference>
<dbReference type="PROSITE" id="PS00028">
    <property type="entry name" value="ZINC_FINGER_C2H2_1"/>
    <property type="match status" value="1"/>
</dbReference>
<evidence type="ECO:0008006" key="5">
    <source>
        <dbReference type="Google" id="ProtNLM"/>
    </source>
</evidence>